<dbReference type="Pfam" id="PF01384">
    <property type="entry name" value="PHO4"/>
    <property type="match status" value="1"/>
</dbReference>
<evidence type="ECO:0000256" key="2">
    <source>
        <dbReference type="ARBA" id="ARBA00022448"/>
    </source>
</evidence>
<feature type="transmembrane region" description="Helical" evidence="6">
    <location>
        <begin position="260"/>
        <end position="280"/>
    </location>
</feature>
<keyword evidence="6" id="KW-0592">Phosphate transport</keyword>
<feature type="transmembrane region" description="Helical" evidence="6">
    <location>
        <begin position="33"/>
        <end position="54"/>
    </location>
</feature>
<evidence type="ECO:0000313" key="8">
    <source>
        <dbReference type="Proteomes" id="UP001157914"/>
    </source>
</evidence>
<organism evidence="7 8">
    <name type="scientific">Roseibium denhamense</name>
    <dbReference type="NCBI Taxonomy" id="76305"/>
    <lineage>
        <taxon>Bacteria</taxon>
        <taxon>Pseudomonadati</taxon>
        <taxon>Pseudomonadota</taxon>
        <taxon>Alphaproteobacteria</taxon>
        <taxon>Hyphomicrobiales</taxon>
        <taxon>Stappiaceae</taxon>
        <taxon>Roseibium</taxon>
    </lineage>
</organism>
<comment type="similarity">
    <text evidence="6">Belongs to the inorganic phosphate transporter (PiT) (TC 2.A.20) family.</text>
</comment>
<evidence type="ECO:0000256" key="6">
    <source>
        <dbReference type="RuleBase" id="RU363058"/>
    </source>
</evidence>
<evidence type="ECO:0000256" key="1">
    <source>
        <dbReference type="ARBA" id="ARBA00004141"/>
    </source>
</evidence>
<evidence type="ECO:0000256" key="5">
    <source>
        <dbReference type="ARBA" id="ARBA00023136"/>
    </source>
</evidence>
<comment type="caution">
    <text evidence="7">The sequence shown here is derived from an EMBL/GenBank/DDBJ whole genome shotgun (WGS) entry which is preliminary data.</text>
</comment>
<keyword evidence="5 6" id="KW-0472">Membrane</keyword>
<keyword evidence="3 6" id="KW-0812">Transmembrane</keyword>
<sequence length="503" mass="52914">MLINNDLTSKGLDKDLDRVGYLSDAADAMSRRFFAPGVAVLFLALCAIVAAFHISSSNVSSTFLVVTAAIIGGYMAMNIGANDVANNVGPAVGARVMSLTTAILIAAVCESAGALIAGSNVVSTISGDILSPSDVPDPAMFTKAMLTAMVGAALWINFSTWIGAPVSTTHSIVGGVVGAGIAASSFNAIDWTTVSAIALSWMLSPLIAGMIGAVLIAFVNSKILYASDQIAGARVWLPILLGLLAGVFSAFLMTKGVNRFAVLPVWLVGVAACTAFLLVWHGYRTVVDRQVSGLETDKLPLRALFSIPLICTSALLSFAHGANDVANAIGPLAAIVQNQANGVLNDAIWQAYGLYPEVPVWVSMVGAFGISAGLLLFGRRLIRVVGKQITKLNPIRAFCVTLATAGTVLAASAIGYPVSSTHTAVGAIFGVGLFREWYRSRYSPEDGAMKRRSKRLSREERRHRLLVRRSNLVMIIAAWAITLPASATLSAVLFHFLSYVIGL</sequence>
<accession>A0ABY1NR39</accession>
<keyword evidence="2 6" id="KW-0813">Transport</keyword>
<dbReference type="PANTHER" id="PTHR11101:SF80">
    <property type="entry name" value="PHOSPHATE TRANSPORTER"/>
    <property type="match status" value="1"/>
</dbReference>
<feature type="transmembrane region" description="Helical" evidence="6">
    <location>
        <begin position="195"/>
        <end position="219"/>
    </location>
</feature>
<evidence type="ECO:0000256" key="3">
    <source>
        <dbReference type="ARBA" id="ARBA00022692"/>
    </source>
</evidence>
<reference evidence="7 8" key="1">
    <citation type="submission" date="2017-05" db="EMBL/GenBank/DDBJ databases">
        <authorList>
            <person name="Varghese N."/>
            <person name="Submissions S."/>
        </authorList>
    </citation>
    <scope>NUCLEOTIDE SEQUENCE [LARGE SCALE GENOMIC DNA]</scope>
    <source>
        <strain evidence="7 8">DSM 15949</strain>
    </source>
</reference>
<feature type="transmembrane region" description="Helical" evidence="6">
    <location>
        <begin position="138"/>
        <end position="158"/>
    </location>
</feature>
<gene>
    <name evidence="7" type="ORF">SAMN06265374_1661</name>
</gene>
<dbReference type="EMBL" id="FXTT01000002">
    <property type="protein sequence ID" value="SMP16103.1"/>
    <property type="molecule type" value="Genomic_DNA"/>
</dbReference>
<dbReference type="PANTHER" id="PTHR11101">
    <property type="entry name" value="PHOSPHATE TRANSPORTER"/>
    <property type="match status" value="1"/>
</dbReference>
<dbReference type="Proteomes" id="UP001157914">
    <property type="component" value="Unassembled WGS sequence"/>
</dbReference>
<dbReference type="InterPro" id="IPR001204">
    <property type="entry name" value="Phos_transporter"/>
</dbReference>
<name>A0ABY1NR39_9HYPH</name>
<feature type="transmembrane region" description="Helical" evidence="6">
    <location>
        <begin position="397"/>
        <end position="416"/>
    </location>
</feature>
<feature type="transmembrane region" description="Helical" evidence="6">
    <location>
        <begin position="170"/>
        <end position="189"/>
    </location>
</feature>
<feature type="transmembrane region" description="Helical" evidence="6">
    <location>
        <begin position="301"/>
        <end position="322"/>
    </location>
</feature>
<evidence type="ECO:0000256" key="4">
    <source>
        <dbReference type="ARBA" id="ARBA00022989"/>
    </source>
</evidence>
<dbReference type="RefSeq" id="WP_283404441.1">
    <property type="nucleotide sequence ID" value="NZ_BAAAEA010000003.1"/>
</dbReference>
<feature type="transmembrane region" description="Helical" evidence="6">
    <location>
        <begin position="60"/>
        <end position="80"/>
    </location>
</feature>
<comment type="subcellular location">
    <subcellularLocation>
        <location evidence="1 6">Membrane</location>
        <topology evidence="1 6">Multi-pass membrane protein</topology>
    </subcellularLocation>
</comment>
<feature type="transmembrane region" description="Helical" evidence="6">
    <location>
        <begin position="358"/>
        <end position="377"/>
    </location>
</feature>
<protein>
    <recommendedName>
        <fullName evidence="6">Phosphate transporter</fullName>
    </recommendedName>
</protein>
<proteinExistence type="inferred from homology"/>
<feature type="transmembrane region" description="Helical" evidence="6">
    <location>
        <begin position="472"/>
        <end position="497"/>
    </location>
</feature>
<feature type="transmembrane region" description="Helical" evidence="6">
    <location>
        <begin position="92"/>
        <end position="118"/>
    </location>
</feature>
<evidence type="ECO:0000313" key="7">
    <source>
        <dbReference type="EMBL" id="SMP16103.1"/>
    </source>
</evidence>
<feature type="transmembrane region" description="Helical" evidence="6">
    <location>
        <begin position="231"/>
        <end position="254"/>
    </location>
</feature>
<keyword evidence="8" id="KW-1185">Reference proteome</keyword>
<keyword evidence="4 6" id="KW-1133">Transmembrane helix</keyword>